<protein>
    <submittedName>
        <fullName evidence="2">Uncharacterized protein</fullName>
    </submittedName>
</protein>
<dbReference type="AlphaFoldDB" id="A0A0H2S574"/>
<name>A0A0H2S574_9AGAM</name>
<accession>A0A0H2S574</accession>
<sequence length="225" mass="24834">KALTLLADHLFSSSLLLAEQIELGLIDVRGKTCIELGAGCGLPSLLSATQSPGPSLVILTDYPAEIIIQPLAANVERNSALFAKGCEVRAIGYEWGSDPAALLELLPKTQLVSITPRKFDVLFLSDLLYFDRSHILLVTSASSLLSHSPSSRVYVAAGNYTPPAVCDAFFKLARDANLHFEEQPTPNEKWRGTPEVWRTRREKLSLETLGKRKASCRWWIGRWAD</sequence>
<reference evidence="2 3" key="1">
    <citation type="submission" date="2015-04" db="EMBL/GenBank/DDBJ databases">
        <title>Complete genome sequence of Schizopora paradoxa KUC8140, a cosmopolitan wood degrader in East Asia.</title>
        <authorList>
            <consortium name="DOE Joint Genome Institute"/>
            <person name="Min B."/>
            <person name="Park H."/>
            <person name="Jang Y."/>
            <person name="Kim J.-J."/>
            <person name="Kim K.H."/>
            <person name="Pangilinan J."/>
            <person name="Lipzen A."/>
            <person name="Riley R."/>
            <person name="Grigoriev I.V."/>
            <person name="Spatafora J.W."/>
            <person name="Choi I.-G."/>
        </authorList>
    </citation>
    <scope>NUCLEOTIDE SEQUENCE [LARGE SCALE GENOMIC DNA]</scope>
    <source>
        <strain evidence="2 3">KUC8140</strain>
    </source>
</reference>
<gene>
    <name evidence="2" type="ORF">SCHPADRAFT_818336</name>
</gene>
<dbReference type="InterPro" id="IPR019410">
    <property type="entry name" value="Methyltransf_16"/>
</dbReference>
<dbReference type="InParanoid" id="A0A0H2S574"/>
<dbReference type="STRING" id="27342.A0A0H2S574"/>
<dbReference type="InterPro" id="IPR029063">
    <property type="entry name" value="SAM-dependent_MTases_sf"/>
</dbReference>
<dbReference type="Gene3D" id="3.40.50.150">
    <property type="entry name" value="Vaccinia Virus protein VP39"/>
    <property type="match status" value="1"/>
</dbReference>
<dbReference type="GO" id="GO:0008757">
    <property type="term" value="F:S-adenosylmethionine-dependent methyltransferase activity"/>
    <property type="evidence" value="ECO:0007669"/>
    <property type="project" value="UniProtKB-ARBA"/>
</dbReference>
<evidence type="ECO:0000256" key="1">
    <source>
        <dbReference type="SAM" id="SignalP"/>
    </source>
</evidence>
<dbReference type="Pfam" id="PF10294">
    <property type="entry name" value="Methyltransf_16"/>
    <property type="match status" value="1"/>
</dbReference>
<dbReference type="PANTHER" id="PTHR14614:SF10">
    <property type="entry name" value="PROTEIN N-TERMINAL AND LYSINE N-METHYLTRANSFERASE EFM7"/>
    <property type="match status" value="1"/>
</dbReference>
<feature type="signal peptide" evidence="1">
    <location>
        <begin position="1"/>
        <end position="18"/>
    </location>
</feature>
<proteinExistence type="predicted"/>
<dbReference type="SUPFAM" id="SSF53335">
    <property type="entry name" value="S-adenosyl-L-methionine-dependent methyltransferases"/>
    <property type="match status" value="1"/>
</dbReference>
<evidence type="ECO:0000313" key="2">
    <source>
        <dbReference type="EMBL" id="KLO19367.1"/>
    </source>
</evidence>
<dbReference type="Proteomes" id="UP000053477">
    <property type="component" value="Unassembled WGS sequence"/>
</dbReference>
<keyword evidence="1" id="KW-0732">Signal</keyword>
<dbReference type="GO" id="GO:0005737">
    <property type="term" value="C:cytoplasm"/>
    <property type="evidence" value="ECO:0007669"/>
    <property type="project" value="TreeGrafter"/>
</dbReference>
<feature type="chain" id="PRO_5005202206" evidence="1">
    <location>
        <begin position="19"/>
        <end position="225"/>
    </location>
</feature>
<keyword evidence="3" id="KW-1185">Reference proteome</keyword>
<feature type="non-terminal residue" evidence="2">
    <location>
        <position position="1"/>
    </location>
</feature>
<dbReference type="EMBL" id="KQ085887">
    <property type="protein sequence ID" value="KLO19367.1"/>
    <property type="molecule type" value="Genomic_DNA"/>
</dbReference>
<evidence type="ECO:0000313" key="3">
    <source>
        <dbReference type="Proteomes" id="UP000053477"/>
    </source>
</evidence>
<dbReference type="PANTHER" id="PTHR14614">
    <property type="entry name" value="HEPATOCELLULAR CARCINOMA-ASSOCIATED ANTIGEN"/>
    <property type="match status" value="1"/>
</dbReference>
<dbReference type="OrthoDB" id="46564at2759"/>
<organism evidence="2 3">
    <name type="scientific">Schizopora paradoxa</name>
    <dbReference type="NCBI Taxonomy" id="27342"/>
    <lineage>
        <taxon>Eukaryota</taxon>
        <taxon>Fungi</taxon>
        <taxon>Dikarya</taxon>
        <taxon>Basidiomycota</taxon>
        <taxon>Agaricomycotina</taxon>
        <taxon>Agaricomycetes</taxon>
        <taxon>Hymenochaetales</taxon>
        <taxon>Schizoporaceae</taxon>
        <taxon>Schizopora</taxon>
    </lineage>
</organism>